<name>A0A328UIK6_9FIRM</name>
<evidence type="ECO:0000313" key="10">
    <source>
        <dbReference type="Proteomes" id="UP000249377"/>
    </source>
</evidence>
<dbReference type="EMBL" id="QLYR01000003">
    <property type="protein sequence ID" value="RAQ29283.1"/>
    <property type="molecule type" value="Genomic_DNA"/>
</dbReference>
<comment type="caution">
    <text evidence="9">The sequence shown here is derived from an EMBL/GenBank/DDBJ whole genome shotgun (WGS) entry which is preliminary data.</text>
</comment>
<keyword evidence="4" id="KW-0309">Germination</keyword>
<evidence type="ECO:0000313" key="9">
    <source>
        <dbReference type="EMBL" id="RAQ29283.1"/>
    </source>
</evidence>
<dbReference type="PANTHER" id="PTHR34975">
    <property type="entry name" value="SPORE GERMINATION PROTEIN A2"/>
    <property type="match status" value="1"/>
</dbReference>
<feature type="transmembrane region" description="Helical" evidence="8">
    <location>
        <begin position="220"/>
        <end position="247"/>
    </location>
</feature>
<feature type="transmembrane region" description="Helical" evidence="8">
    <location>
        <begin position="188"/>
        <end position="208"/>
    </location>
</feature>
<evidence type="ECO:0000256" key="2">
    <source>
        <dbReference type="ARBA" id="ARBA00007998"/>
    </source>
</evidence>
<feature type="transmembrane region" description="Helical" evidence="8">
    <location>
        <begin position="88"/>
        <end position="114"/>
    </location>
</feature>
<feature type="transmembrane region" description="Helical" evidence="8">
    <location>
        <begin position="45"/>
        <end position="67"/>
    </location>
</feature>
<dbReference type="Proteomes" id="UP000249377">
    <property type="component" value="Unassembled WGS sequence"/>
</dbReference>
<evidence type="ECO:0000256" key="6">
    <source>
        <dbReference type="ARBA" id="ARBA00022989"/>
    </source>
</evidence>
<feature type="transmembrane region" description="Helical" evidence="8">
    <location>
        <begin position="306"/>
        <end position="325"/>
    </location>
</feature>
<dbReference type="GO" id="GO:0009847">
    <property type="term" value="P:spore germination"/>
    <property type="evidence" value="ECO:0007669"/>
    <property type="project" value="InterPro"/>
</dbReference>
<evidence type="ECO:0000256" key="3">
    <source>
        <dbReference type="ARBA" id="ARBA00022448"/>
    </source>
</evidence>
<comment type="similarity">
    <text evidence="2">Belongs to the amino acid-polyamine-organocation (APC) superfamily. Spore germination protein (SGP) (TC 2.A.3.9) family.</text>
</comment>
<dbReference type="AlphaFoldDB" id="A0A328UIK6"/>
<feature type="transmembrane region" description="Helical" evidence="8">
    <location>
        <begin position="151"/>
        <end position="168"/>
    </location>
</feature>
<comment type="subcellular location">
    <subcellularLocation>
        <location evidence="1">Membrane</location>
        <topology evidence="1">Multi-pass membrane protein</topology>
    </subcellularLocation>
</comment>
<proteinExistence type="inferred from homology"/>
<dbReference type="RefSeq" id="WP_112332514.1">
    <property type="nucleotide sequence ID" value="NZ_JADPHD010000007.1"/>
</dbReference>
<keyword evidence="10" id="KW-1185">Reference proteome</keyword>
<accession>A0A328UIK6</accession>
<evidence type="ECO:0000256" key="1">
    <source>
        <dbReference type="ARBA" id="ARBA00004141"/>
    </source>
</evidence>
<dbReference type="PANTHER" id="PTHR34975:SF2">
    <property type="entry name" value="SPORE GERMINATION PROTEIN A2"/>
    <property type="match status" value="1"/>
</dbReference>
<feature type="transmembrane region" description="Helical" evidence="8">
    <location>
        <begin position="12"/>
        <end position="33"/>
    </location>
</feature>
<evidence type="ECO:0000256" key="7">
    <source>
        <dbReference type="ARBA" id="ARBA00023136"/>
    </source>
</evidence>
<keyword evidence="6 8" id="KW-1133">Transmembrane helix</keyword>
<keyword evidence="5 8" id="KW-0812">Transmembrane</keyword>
<evidence type="ECO:0000256" key="4">
    <source>
        <dbReference type="ARBA" id="ARBA00022544"/>
    </source>
</evidence>
<evidence type="ECO:0000256" key="5">
    <source>
        <dbReference type="ARBA" id="ARBA00022692"/>
    </source>
</evidence>
<gene>
    <name evidence="9" type="ORF">DPQ25_07320</name>
</gene>
<feature type="transmembrane region" description="Helical" evidence="8">
    <location>
        <begin position="267"/>
        <end position="285"/>
    </location>
</feature>
<dbReference type="Pfam" id="PF03845">
    <property type="entry name" value="Spore_permease"/>
    <property type="match status" value="1"/>
</dbReference>
<dbReference type="Gene3D" id="1.20.1740.10">
    <property type="entry name" value="Amino acid/polyamine transporter I"/>
    <property type="match status" value="1"/>
</dbReference>
<evidence type="ECO:0000256" key="8">
    <source>
        <dbReference type="SAM" id="Phobius"/>
    </source>
</evidence>
<sequence>MGKESSSISNQIRTSQLFTILFISRAILLLTVNNVLSDGANLQDYIISTLLAMVGNFVFILPIYFLFKAAPGKDFYQLSTECFGKFGKVAAAFYGLYFLLMASYYLGFFVLFMSNVMEPYVSLELIALCVVIVACYAAWKGTETIARTATVLTIVVVAGLVFIIAALIPKINLLNYLPFFDEGPDQALKGTALLLSRSSGLAVLLLVLPKTKGRRKPGFILWNILIVFLMVATLFVIVGAMGSYLNYQLFPVYSASSFADAGVMERMDALFIAMWISSLVIKLAFDVNLFTGCAQHIKSGFKKWPVIAGGAVVAFLAVMICKNLTLQRLFFGIDLLLPVNLIASFVLPALMWIIYSVKQRKKGGKKKLALESK</sequence>
<dbReference type="GO" id="GO:0016020">
    <property type="term" value="C:membrane"/>
    <property type="evidence" value="ECO:0007669"/>
    <property type="project" value="UniProtKB-SubCell"/>
</dbReference>
<reference evidence="9 10" key="1">
    <citation type="submission" date="2018-06" db="EMBL/GenBank/DDBJ databases">
        <title>Noncontiguous genome sequence of Ruminococcaceae bacterium ASD2818.</title>
        <authorList>
            <person name="Chaplin A.V."/>
            <person name="Sokolova S.R."/>
            <person name="Kochetkova T.O."/>
            <person name="Goltsov A.Y."/>
            <person name="Trofimov D.Y."/>
            <person name="Efimov B.A."/>
        </authorList>
    </citation>
    <scope>NUCLEOTIDE SEQUENCE [LARGE SCALE GENOMIC DNA]</scope>
    <source>
        <strain evidence="9 10">ASD2818</strain>
    </source>
</reference>
<organism evidence="9 10">
    <name type="scientific">Hydrogeniiclostridium mannosilyticum</name>
    <dbReference type="NCBI Taxonomy" id="2764322"/>
    <lineage>
        <taxon>Bacteria</taxon>
        <taxon>Bacillati</taxon>
        <taxon>Bacillota</taxon>
        <taxon>Clostridia</taxon>
        <taxon>Eubacteriales</taxon>
        <taxon>Acutalibacteraceae</taxon>
        <taxon>Hydrogeniiclostridium</taxon>
    </lineage>
</organism>
<feature type="transmembrane region" description="Helical" evidence="8">
    <location>
        <begin position="337"/>
        <end position="357"/>
    </location>
</feature>
<keyword evidence="7 8" id="KW-0472">Membrane</keyword>
<protein>
    <submittedName>
        <fullName evidence="9">Uncharacterized protein</fullName>
    </submittedName>
</protein>
<keyword evidence="3" id="KW-0813">Transport</keyword>
<dbReference type="InterPro" id="IPR004761">
    <property type="entry name" value="Spore_GerAB"/>
</dbReference>
<feature type="transmembrane region" description="Helical" evidence="8">
    <location>
        <begin position="120"/>
        <end position="139"/>
    </location>
</feature>